<evidence type="ECO:0000313" key="2">
    <source>
        <dbReference type="EMBL" id="OAQ73475.1"/>
    </source>
</evidence>
<dbReference type="AlphaFoldDB" id="A0A179G6Q5"/>
<reference evidence="2 3" key="1">
    <citation type="journal article" date="2016" name="PLoS Pathog.">
        <title>Biosynthesis of antibiotic leucinostatins in bio-control fungus Purpureocillium lilacinum and their inhibition on phytophthora revealed by genome mining.</title>
        <authorList>
            <person name="Wang G."/>
            <person name="Liu Z."/>
            <person name="Lin R."/>
            <person name="Li E."/>
            <person name="Mao Z."/>
            <person name="Ling J."/>
            <person name="Yang Y."/>
            <person name="Yin W.B."/>
            <person name="Xie B."/>
        </authorList>
    </citation>
    <scope>NUCLEOTIDE SEQUENCE [LARGE SCALE GENOMIC DNA]</scope>
    <source>
        <strain evidence="2">170</strain>
    </source>
</reference>
<proteinExistence type="predicted"/>
<organism evidence="2 3">
    <name type="scientific">Pochonia chlamydosporia 170</name>
    <dbReference type="NCBI Taxonomy" id="1380566"/>
    <lineage>
        <taxon>Eukaryota</taxon>
        <taxon>Fungi</taxon>
        <taxon>Dikarya</taxon>
        <taxon>Ascomycota</taxon>
        <taxon>Pezizomycotina</taxon>
        <taxon>Sordariomycetes</taxon>
        <taxon>Hypocreomycetidae</taxon>
        <taxon>Hypocreales</taxon>
        <taxon>Clavicipitaceae</taxon>
        <taxon>Pochonia</taxon>
    </lineage>
</organism>
<sequence length="186" mass="21524">MFGRFITSLWSTKNGYLLCRRRMAGDERDIYVISTRLLEAVKPRVKLLQEFLVMVGDGPKLRNTKTPTTRSLNQPRDPNIWKETNANYRNCNMEKLASRLSRRHGLPCFLGSRLHSSDQHGIDDFDGRLKSSIFTQSLRHRYQFRQFRPSSTPPQSMKNSAQARQARTKAARSGFTFAQYPLTAPR</sequence>
<evidence type="ECO:0000313" key="3">
    <source>
        <dbReference type="Proteomes" id="UP000078397"/>
    </source>
</evidence>
<dbReference type="Proteomes" id="UP000078397">
    <property type="component" value="Unassembled WGS sequence"/>
</dbReference>
<dbReference type="GeneID" id="28857057"/>
<dbReference type="EMBL" id="LSBJ02000001">
    <property type="protein sequence ID" value="OAQ73475.1"/>
    <property type="molecule type" value="Genomic_DNA"/>
</dbReference>
<gene>
    <name evidence="2" type="ORF">VFPPC_15310</name>
</gene>
<accession>A0A179G6Q5</accession>
<protein>
    <submittedName>
        <fullName evidence="2">Uncharacterized protein</fullName>
    </submittedName>
</protein>
<dbReference type="RefSeq" id="XP_018149558.1">
    <property type="nucleotide sequence ID" value="XM_018293063.1"/>
</dbReference>
<feature type="region of interest" description="Disordered" evidence="1">
    <location>
        <begin position="147"/>
        <end position="186"/>
    </location>
</feature>
<evidence type="ECO:0000256" key="1">
    <source>
        <dbReference type="SAM" id="MobiDB-lite"/>
    </source>
</evidence>
<name>A0A179G6Q5_METCM</name>
<feature type="compositionally biased region" description="Polar residues" evidence="1">
    <location>
        <begin position="148"/>
        <end position="160"/>
    </location>
</feature>
<comment type="caution">
    <text evidence="2">The sequence shown here is derived from an EMBL/GenBank/DDBJ whole genome shotgun (WGS) entry which is preliminary data.</text>
</comment>
<dbReference type="KEGG" id="pchm:VFPPC_15310"/>
<keyword evidence="3" id="KW-1185">Reference proteome</keyword>